<dbReference type="InterPro" id="IPR020802">
    <property type="entry name" value="TesA-like"/>
</dbReference>
<evidence type="ECO:0000313" key="4">
    <source>
        <dbReference type="EMBL" id="MBO4209382.1"/>
    </source>
</evidence>
<sequence>MSGAPTVATFDPAAPTRTDAVPLVCFPYAGGDSRAYRSWSGLLPAGLSVHPARLPGRERRWDEPVPALLTDLAMTVAADVSIAFPGRYVLFGHSMGALLAFEVARVLSRLDRPPAALVVSGCPPPGSVARTRRFTGLTDEELGEWLRTGGGVPAEVLADPALRAYVLPIVRADLKLFEGYRYQPRTPLTCPVVYYGATPDGTPDERVVAGWREQTSGPFETRTFAGNHFWFTDCPELFAADLAGRVDRLVGPINRDM</sequence>
<gene>
    <name evidence="4" type="ORF">GSF22_25800</name>
</gene>
<comment type="caution">
    <text evidence="4">The sequence shown here is derived from an EMBL/GenBank/DDBJ whole genome shotgun (WGS) entry which is preliminary data.</text>
</comment>
<reference evidence="4 5" key="1">
    <citation type="submission" date="2019-12" db="EMBL/GenBank/DDBJ databases">
        <title>Whole genome sequencing of endophytic Actinobacterium Micromonospora sp. MPMI6T.</title>
        <authorList>
            <person name="Evv R."/>
            <person name="Podile A.R."/>
        </authorList>
    </citation>
    <scope>NUCLEOTIDE SEQUENCE [LARGE SCALE GENOMIC DNA]</scope>
    <source>
        <strain evidence="4 5">MPMI6</strain>
    </source>
</reference>
<dbReference type="PANTHER" id="PTHR11487:SF0">
    <property type="entry name" value="S-ACYL FATTY ACID SYNTHASE THIOESTERASE, MEDIUM CHAIN"/>
    <property type="match status" value="1"/>
</dbReference>
<dbReference type="GO" id="GO:0016787">
    <property type="term" value="F:hydrolase activity"/>
    <property type="evidence" value="ECO:0007669"/>
    <property type="project" value="UniProtKB-KW"/>
</dbReference>
<dbReference type="RefSeq" id="WP_208816350.1">
    <property type="nucleotide sequence ID" value="NZ_WVUH01000295.1"/>
</dbReference>
<evidence type="ECO:0000259" key="3">
    <source>
        <dbReference type="SMART" id="SM00824"/>
    </source>
</evidence>
<feature type="domain" description="Thioesterase TesA-like" evidence="3">
    <location>
        <begin position="24"/>
        <end position="250"/>
    </location>
</feature>
<dbReference type="Gene3D" id="3.40.50.1820">
    <property type="entry name" value="alpha/beta hydrolase"/>
    <property type="match status" value="1"/>
</dbReference>
<dbReference type="Proteomes" id="UP000823521">
    <property type="component" value="Unassembled WGS sequence"/>
</dbReference>
<protein>
    <submittedName>
        <fullName evidence="4">Alpha/beta fold hydrolase</fullName>
    </submittedName>
</protein>
<organism evidence="4 5">
    <name type="scientific">Micromonospora echinofusca</name>
    <dbReference type="NCBI Taxonomy" id="47858"/>
    <lineage>
        <taxon>Bacteria</taxon>
        <taxon>Bacillati</taxon>
        <taxon>Actinomycetota</taxon>
        <taxon>Actinomycetes</taxon>
        <taxon>Micromonosporales</taxon>
        <taxon>Micromonosporaceae</taxon>
        <taxon>Micromonospora</taxon>
    </lineage>
</organism>
<dbReference type="Pfam" id="PF00975">
    <property type="entry name" value="Thioesterase"/>
    <property type="match status" value="1"/>
</dbReference>
<dbReference type="InterPro" id="IPR012223">
    <property type="entry name" value="TEII"/>
</dbReference>
<dbReference type="SUPFAM" id="SSF53474">
    <property type="entry name" value="alpha/beta-Hydrolases"/>
    <property type="match status" value="1"/>
</dbReference>
<dbReference type="SMART" id="SM00824">
    <property type="entry name" value="PKS_TE"/>
    <property type="match status" value="1"/>
</dbReference>
<keyword evidence="5" id="KW-1185">Reference proteome</keyword>
<name>A0ABS3VXW4_MICEH</name>
<dbReference type="InterPro" id="IPR001031">
    <property type="entry name" value="Thioesterase"/>
</dbReference>
<evidence type="ECO:0000256" key="2">
    <source>
        <dbReference type="ARBA" id="ARBA00022801"/>
    </source>
</evidence>
<accession>A0ABS3VXW4</accession>
<dbReference type="InterPro" id="IPR029058">
    <property type="entry name" value="AB_hydrolase_fold"/>
</dbReference>
<keyword evidence="2 4" id="KW-0378">Hydrolase</keyword>
<proteinExistence type="inferred from homology"/>
<comment type="similarity">
    <text evidence="1">Belongs to the thioesterase family.</text>
</comment>
<evidence type="ECO:0000313" key="5">
    <source>
        <dbReference type="Proteomes" id="UP000823521"/>
    </source>
</evidence>
<dbReference type="EMBL" id="WVUH01000295">
    <property type="protein sequence ID" value="MBO4209382.1"/>
    <property type="molecule type" value="Genomic_DNA"/>
</dbReference>
<dbReference type="PANTHER" id="PTHR11487">
    <property type="entry name" value="THIOESTERASE"/>
    <property type="match status" value="1"/>
</dbReference>
<evidence type="ECO:0000256" key="1">
    <source>
        <dbReference type="ARBA" id="ARBA00007169"/>
    </source>
</evidence>